<keyword evidence="3" id="KW-1185">Reference proteome</keyword>
<reference evidence="1 3" key="1">
    <citation type="journal article" date="2020" name="Mol. Plant">
        <title>The Chromosome-Based Rubber Tree Genome Provides New Insights into Spurge Genome Evolution and Rubber Biosynthesis.</title>
        <authorList>
            <person name="Liu J."/>
            <person name="Shi C."/>
            <person name="Shi C.C."/>
            <person name="Li W."/>
            <person name="Zhang Q.J."/>
            <person name="Zhang Y."/>
            <person name="Li K."/>
            <person name="Lu H.F."/>
            <person name="Shi C."/>
            <person name="Zhu S.T."/>
            <person name="Xiao Z.Y."/>
            <person name="Nan H."/>
            <person name="Yue Y."/>
            <person name="Zhu X.G."/>
            <person name="Wu Y."/>
            <person name="Hong X.N."/>
            <person name="Fan G.Y."/>
            <person name="Tong Y."/>
            <person name="Zhang D."/>
            <person name="Mao C.L."/>
            <person name="Liu Y.L."/>
            <person name="Hao S.J."/>
            <person name="Liu W.Q."/>
            <person name="Lv M.Q."/>
            <person name="Zhang H.B."/>
            <person name="Liu Y."/>
            <person name="Hu-Tang G.R."/>
            <person name="Wang J.P."/>
            <person name="Wang J.H."/>
            <person name="Sun Y.H."/>
            <person name="Ni S.B."/>
            <person name="Chen W.B."/>
            <person name="Zhang X.C."/>
            <person name="Jiao Y.N."/>
            <person name="Eichler E.E."/>
            <person name="Li G.H."/>
            <person name="Liu X."/>
            <person name="Gao L.Z."/>
        </authorList>
    </citation>
    <scope>NUCLEOTIDE SEQUENCE [LARGE SCALE GENOMIC DNA]</scope>
    <source>
        <strain evidence="3">cv. GT1</strain>
        <tissue evidence="1">Leaf</tissue>
    </source>
</reference>
<proteinExistence type="predicted"/>
<dbReference type="PANTHER" id="PTHR47809:SF2">
    <property type="entry name" value="DNA-BINDING BROMODOMAIN-CONTAINING PROTEIN"/>
    <property type="match status" value="1"/>
</dbReference>
<evidence type="ECO:0000313" key="3">
    <source>
        <dbReference type="Proteomes" id="UP000467840"/>
    </source>
</evidence>
<dbReference type="EMBL" id="JAAGAX010000003">
    <property type="protein sequence ID" value="KAF2320059.1"/>
    <property type="molecule type" value="Genomic_DNA"/>
</dbReference>
<comment type="caution">
    <text evidence="1">The sequence shown here is derived from an EMBL/GenBank/DDBJ whole genome shotgun (WGS) entry which is preliminary data.</text>
</comment>
<accession>A0A6A6N587</accession>
<sequence>MSSQTQSSVLSNLTIEDDNHKSIKYDVWASTPNENNKLGAAFRDAERRSGITRKTQKAIMFEKFHSENPLLLSLCRTLFPNNHKSVWCGPHSLVQREVYARTSSILAAIETLMIAEDDNLLWYSGVGMTYLKIDNMILIYNPVSAFVVIYWG</sequence>
<organism evidence="1 3">
    <name type="scientific">Hevea brasiliensis</name>
    <name type="common">Para rubber tree</name>
    <name type="synonym">Siphonia brasiliensis</name>
    <dbReference type="NCBI Taxonomy" id="3981"/>
    <lineage>
        <taxon>Eukaryota</taxon>
        <taxon>Viridiplantae</taxon>
        <taxon>Streptophyta</taxon>
        <taxon>Embryophyta</taxon>
        <taxon>Tracheophyta</taxon>
        <taxon>Spermatophyta</taxon>
        <taxon>Magnoliopsida</taxon>
        <taxon>eudicotyledons</taxon>
        <taxon>Gunneridae</taxon>
        <taxon>Pentapetalae</taxon>
        <taxon>rosids</taxon>
        <taxon>fabids</taxon>
        <taxon>Malpighiales</taxon>
        <taxon>Euphorbiaceae</taxon>
        <taxon>Crotonoideae</taxon>
        <taxon>Micrandreae</taxon>
        <taxon>Hevea</taxon>
    </lineage>
</organism>
<evidence type="ECO:0000313" key="1">
    <source>
        <dbReference type="EMBL" id="KAF2320025.1"/>
    </source>
</evidence>
<dbReference type="AlphaFoldDB" id="A0A6A6N587"/>
<dbReference type="Proteomes" id="UP000467840">
    <property type="component" value="Chromosome 10"/>
</dbReference>
<evidence type="ECO:0000313" key="2">
    <source>
        <dbReference type="EMBL" id="KAF2320059.1"/>
    </source>
</evidence>
<gene>
    <name evidence="1" type="ORF">GH714_022180</name>
    <name evidence="2" type="ORF">GH714_022699</name>
</gene>
<dbReference type="EMBL" id="JAAGAX010000003">
    <property type="protein sequence ID" value="KAF2320025.1"/>
    <property type="molecule type" value="Genomic_DNA"/>
</dbReference>
<name>A0A6A6N587_HEVBR</name>
<dbReference type="Gene3D" id="3.10.590.10">
    <property type="entry name" value="ph1033 like domains"/>
    <property type="match status" value="1"/>
</dbReference>
<protein>
    <submittedName>
        <fullName evidence="1">Uncharacterized protein</fullName>
    </submittedName>
</protein>
<dbReference type="PANTHER" id="PTHR47809">
    <property type="entry name" value="DNA-BINDING BROMODOMAIN-CONTAINING PROTEIN"/>
    <property type="match status" value="1"/>
</dbReference>